<dbReference type="UniPathway" id="UPA00219"/>
<dbReference type="PANTHER" id="PTHR30400:SF0">
    <property type="entry name" value="BIOSYNTHETIC PEPTIDOGLYCAN TRANSGLYCOSYLASE"/>
    <property type="match status" value="1"/>
</dbReference>
<dbReference type="PANTHER" id="PTHR30400">
    <property type="entry name" value="MONOFUNCTIONAL BIOSYNTHETIC PEPTIDOGLYCAN TRANSGLYCOSYLASE"/>
    <property type="match status" value="1"/>
</dbReference>
<evidence type="ECO:0000259" key="12">
    <source>
        <dbReference type="Pfam" id="PF00912"/>
    </source>
</evidence>
<dbReference type="GO" id="GO:0071555">
    <property type="term" value="P:cell wall organization"/>
    <property type="evidence" value="ECO:0007669"/>
    <property type="project" value="UniProtKB-KW"/>
</dbReference>
<dbReference type="SUPFAM" id="SSF53955">
    <property type="entry name" value="Lysozyme-like"/>
    <property type="match status" value="1"/>
</dbReference>
<proteinExistence type="inferred from homology"/>
<dbReference type="Gene3D" id="1.10.3810.10">
    <property type="entry name" value="Biosynthetic peptidoglycan transglycosylase-like"/>
    <property type="match status" value="1"/>
</dbReference>
<evidence type="ECO:0000256" key="4">
    <source>
        <dbReference type="ARBA" id="ARBA00022679"/>
    </source>
</evidence>
<evidence type="ECO:0000256" key="8">
    <source>
        <dbReference type="ARBA" id="ARBA00022989"/>
    </source>
</evidence>
<comment type="catalytic activity">
    <reaction evidence="11">
        <text>[GlcNAc-(1-&gt;4)-Mur2Ac(oyl-L-Ala-gamma-D-Glu-L-Lys-D-Ala-D-Ala)](n)-di-trans,octa-cis-undecaprenyl diphosphate + beta-D-GlcNAc-(1-&gt;4)-Mur2Ac(oyl-L-Ala-gamma-D-Glu-L-Lys-D-Ala-D-Ala)-di-trans,octa-cis-undecaprenyl diphosphate = [GlcNAc-(1-&gt;4)-Mur2Ac(oyl-L-Ala-gamma-D-Glu-L-Lys-D-Ala-D-Ala)](n+1)-di-trans,octa-cis-undecaprenyl diphosphate + di-trans,octa-cis-undecaprenyl diphosphate + H(+)</text>
        <dbReference type="Rhea" id="RHEA:23708"/>
        <dbReference type="Rhea" id="RHEA-COMP:9602"/>
        <dbReference type="Rhea" id="RHEA-COMP:9603"/>
        <dbReference type="ChEBI" id="CHEBI:15378"/>
        <dbReference type="ChEBI" id="CHEBI:58405"/>
        <dbReference type="ChEBI" id="CHEBI:60033"/>
        <dbReference type="ChEBI" id="CHEBI:78435"/>
        <dbReference type="EC" id="2.4.99.28"/>
    </reaction>
</comment>
<dbReference type="GO" id="GO:0016763">
    <property type="term" value="F:pentosyltransferase activity"/>
    <property type="evidence" value="ECO:0007669"/>
    <property type="project" value="InterPro"/>
</dbReference>
<dbReference type="STRING" id="83767.SAMN05660652_00698"/>
<dbReference type="AlphaFoldDB" id="A0A1G7X0P7"/>
<keyword evidence="7 11" id="KW-0573">Peptidoglycan synthesis</keyword>
<accession>A0A1G7X0P7</accession>
<dbReference type="HAMAP" id="MF_00766">
    <property type="entry name" value="PGT_MtgA"/>
    <property type="match status" value="1"/>
</dbReference>
<comment type="similarity">
    <text evidence="11">Belongs to the glycosyltransferase 51 family.</text>
</comment>
<keyword evidence="8 11" id="KW-1133">Transmembrane helix</keyword>
<dbReference type="InterPro" id="IPR001264">
    <property type="entry name" value="Glyco_trans_51"/>
</dbReference>
<feature type="transmembrane region" description="Helical" evidence="11">
    <location>
        <begin position="17"/>
        <end position="38"/>
    </location>
</feature>
<name>A0A1G7X0P7_9RHOO</name>
<dbReference type="EMBL" id="FNCY01000001">
    <property type="protein sequence ID" value="SDG77717.1"/>
    <property type="molecule type" value="Genomic_DNA"/>
</dbReference>
<sequence length="237" mass="26860">MKAARFFASLGRWTKRLLWLVVIAAVLYEAWIFAWVLWWRDHNPDITRFMEIRLAELQQKTPGARLSKHWVEYGAITPALKRALIVAEDDSFVHHQGFDWRGMQKALERNEQRGKIAAGGSTITQQLAKNLFLTPDKTHWRKAQEAVITAMIEATWSKRRILEVYLNVIEWGNGVFGAEAAALHHFGIAAAQLSPEQAARLAAMVPSPRYYDRHRDSAGLAAQTDVLLGRLPAAQIP</sequence>
<comment type="subcellular location">
    <subcellularLocation>
        <location evidence="11">Cell inner membrane</location>
        <topology evidence="11">Single-pass membrane protein</topology>
    </subcellularLocation>
</comment>
<comment type="pathway">
    <text evidence="11">Cell wall biogenesis; peptidoglycan biosynthesis.</text>
</comment>
<evidence type="ECO:0000313" key="14">
    <source>
        <dbReference type="Proteomes" id="UP000198607"/>
    </source>
</evidence>
<evidence type="ECO:0000256" key="11">
    <source>
        <dbReference type="HAMAP-Rule" id="MF_00766"/>
    </source>
</evidence>
<dbReference type="NCBIfam" id="TIGR02070">
    <property type="entry name" value="mono_pep_trsgly"/>
    <property type="match status" value="1"/>
</dbReference>
<evidence type="ECO:0000256" key="2">
    <source>
        <dbReference type="ARBA" id="ARBA00022519"/>
    </source>
</evidence>
<dbReference type="OrthoDB" id="9766909at2"/>
<evidence type="ECO:0000256" key="7">
    <source>
        <dbReference type="ARBA" id="ARBA00022984"/>
    </source>
</evidence>
<keyword evidence="2 11" id="KW-0997">Cell inner membrane</keyword>
<dbReference type="GO" id="GO:0008955">
    <property type="term" value="F:peptidoglycan glycosyltransferase activity"/>
    <property type="evidence" value="ECO:0007669"/>
    <property type="project" value="UniProtKB-UniRule"/>
</dbReference>
<feature type="domain" description="Glycosyl transferase family 51" evidence="12">
    <location>
        <begin position="64"/>
        <end position="230"/>
    </location>
</feature>
<keyword evidence="5 11" id="KW-0812">Transmembrane</keyword>
<dbReference type="Proteomes" id="UP000198607">
    <property type="component" value="Unassembled WGS sequence"/>
</dbReference>
<evidence type="ECO:0000256" key="9">
    <source>
        <dbReference type="ARBA" id="ARBA00023136"/>
    </source>
</evidence>
<evidence type="ECO:0000256" key="6">
    <source>
        <dbReference type="ARBA" id="ARBA00022960"/>
    </source>
</evidence>
<keyword evidence="14" id="KW-1185">Reference proteome</keyword>
<keyword evidence="10 11" id="KW-0961">Cell wall biogenesis/degradation</keyword>
<evidence type="ECO:0000256" key="1">
    <source>
        <dbReference type="ARBA" id="ARBA00022475"/>
    </source>
</evidence>
<dbReference type="InterPro" id="IPR011812">
    <property type="entry name" value="Pep_trsgly"/>
</dbReference>
<organism evidence="13 14">
    <name type="scientific">Propionivibrio dicarboxylicus</name>
    <dbReference type="NCBI Taxonomy" id="83767"/>
    <lineage>
        <taxon>Bacteria</taxon>
        <taxon>Pseudomonadati</taxon>
        <taxon>Pseudomonadota</taxon>
        <taxon>Betaproteobacteria</taxon>
        <taxon>Rhodocyclales</taxon>
        <taxon>Rhodocyclaceae</taxon>
        <taxon>Propionivibrio</taxon>
    </lineage>
</organism>
<evidence type="ECO:0000313" key="13">
    <source>
        <dbReference type="EMBL" id="SDG77717.1"/>
    </source>
</evidence>
<dbReference type="RefSeq" id="WP_091933431.1">
    <property type="nucleotide sequence ID" value="NZ_FNCY01000001.1"/>
</dbReference>
<dbReference type="InterPro" id="IPR023346">
    <property type="entry name" value="Lysozyme-like_dom_sf"/>
</dbReference>
<evidence type="ECO:0000256" key="5">
    <source>
        <dbReference type="ARBA" id="ARBA00022692"/>
    </source>
</evidence>
<keyword evidence="4 11" id="KW-0808">Transferase</keyword>
<keyword evidence="3 11" id="KW-0328">Glycosyltransferase</keyword>
<dbReference type="GO" id="GO:0009252">
    <property type="term" value="P:peptidoglycan biosynthetic process"/>
    <property type="evidence" value="ECO:0007669"/>
    <property type="project" value="UniProtKB-UniRule"/>
</dbReference>
<keyword evidence="1 11" id="KW-1003">Cell membrane</keyword>
<dbReference type="EC" id="2.4.99.28" evidence="11"/>
<evidence type="ECO:0000256" key="10">
    <source>
        <dbReference type="ARBA" id="ARBA00023316"/>
    </source>
</evidence>
<dbReference type="GO" id="GO:0008360">
    <property type="term" value="P:regulation of cell shape"/>
    <property type="evidence" value="ECO:0007669"/>
    <property type="project" value="UniProtKB-KW"/>
</dbReference>
<comment type="function">
    <text evidence="11">Peptidoglycan polymerase that catalyzes glycan chain elongation from lipid-linked precursors.</text>
</comment>
<reference evidence="13 14" key="1">
    <citation type="submission" date="2016-10" db="EMBL/GenBank/DDBJ databases">
        <authorList>
            <person name="de Groot N.N."/>
        </authorList>
    </citation>
    <scope>NUCLEOTIDE SEQUENCE [LARGE SCALE GENOMIC DNA]</scope>
    <source>
        <strain evidence="13 14">DSM 5885</strain>
    </source>
</reference>
<dbReference type="Pfam" id="PF00912">
    <property type="entry name" value="Transgly"/>
    <property type="match status" value="1"/>
</dbReference>
<dbReference type="GO" id="GO:0009274">
    <property type="term" value="C:peptidoglycan-based cell wall"/>
    <property type="evidence" value="ECO:0007669"/>
    <property type="project" value="InterPro"/>
</dbReference>
<keyword evidence="9 11" id="KW-0472">Membrane</keyword>
<gene>
    <name evidence="11" type="primary">mtgA</name>
    <name evidence="13" type="ORF">SAMN05660652_00698</name>
</gene>
<evidence type="ECO:0000256" key="3">
    <source>
        <dbReference type="ARBA" id="ARBA00022676"/>
    </source>
</evidence>
<keyword evidence="6 11" id="KW-0133">Cell shape</keyword>
<protein>
    <recommendedName>
        <fullName evidence="11">Biosynthetic peptidoglycan transglycosylase</fullName>
        <ecNumber evidence="11">2.4.99.28</ecNumber>
    </recommendedName>
    <alternativeName>
        <fullName evidence="11">Glycan polymerase</fullName>
    </alternativeName>
    <alternativeName>
        <fullName evidence="11">Peptidoglycan glycosyltransferase MtgA</fullName>
        <shortName evidence="11">PGT</shortName>
    </alternativeName>
</protein>
<dbReference type="GO" id="GO:0005886">
    <property type="term" value="C:plasma membrane"/>
    <property type="evidence" value="ECO:0007669"/>
    <property type="project" value="UniProtKB-SubCell"/>
</dbReference>
<dbReference type="InterPro" id="IPR036950">
    <property type="entry name" value="PBP_transglycosylase"/>
</dbReference>